<evidence type="ECO:0000313" key="8">
    <source>
        <dbReference type="Proteomes" id="UP000199306"/>
    </source>
</evidence>
<dbReference type="OrthoDB" id="941544at2"/>
<dbReference type="AlphaFoldDB" id="A0A1I5WT59"/>
<accession>A0A1I5WT59</accession>
<dbReference type="PANTHER" id="PTHR43133">
    <property type="entry name" value="RNA POLYMERASE ECF-TYPE SIGMA FACTO"/>
    <property type="match status" value="1"/>
</dbReference>
<evidence type="ECO:0000259" key="5">
    <source>
        <dbReference type="Pfam" id="PF04542"/>
    </source>
</evidence>
<dbReference type="STRING" id="1079859.SAMN04515674_112170"/>
<evidence type="ECO:0000313" key="7">
    <source>
        <dbReference type="EMBL" id="SFQ22965.1"/>
    </source>
</evidence>
<dbReference type="InterPro" id="IPR007627">
    <property type="entry name" value="RNA_pol_sigma70_r2"/>
</dbReference>
<dbReference type="NCBIfam" id="TIGR02937">
    <property type="entry name" value="sigma70-ECF"/>
    <property type="match status" value="1"/>
</dbReference>
<comment type="similarity">
    <text evidence="1">Belongs to the sigma-70 factor family. ECF subfamily.</text>
</comment>
<dbReference type="Gene3D" id="1.10.10.10">
    <property type="entry name" value="Winged helix-like DNA-binding domain superfamily/Winged helix DNA-binding domain"/>
    <property type="match status" value="1"/>
</dbReference>
<dbReference type="InterPro" id="IPR013324">
    <property type="entry name" value="RNA_pol_sigma_r3/r4-like"/>
</dbReference>
<dbReference type="InterPro" id="IPR013325">
    <property type="entry name" value="RNA_pol_sigma_r2"/>
</dbReference>
<reference evidence="7 8" key="1">
    <citation type="submission" date="2016-10" db="EMBL/GenBank/DDBJ databases">
        <authorList>
            <person name="de Groot N.N."/>
        </authorList>
    </citation>
    <scope>NUCLEOTIDE SEQUENCE [LARGE SCALE GENOMIC DNA]</scope>
    <source>
        <strain evidence="8">E92,LMG 26720,CCM 7988</strain>
    </source>
</reference>
<evidence type="ECO:0000259" key="6">
    <source>
        <dbReference type="Pfam" id="PF08281"/>
    </source>
</evidence>
<keyword evidence="8" id="KW-1185">Reference proteome</keyword>
<dbReference type="CDD" id="cd06171">
    <property type="entry name" value="Sigma70_r4"/>
    <property type="match status" value="1"/>
</dbReference>
<evidence type="ECO:0000256" key="3">
    <source>
        <dbReference type="ARBA" id="ARBA00023082"/>
    </source>
</evidence>
<dbReference type="PANTHER" id="PTHR43133:SF46">
    <property type="entry name" value="RNA POLYMERASE SIGMA-70 FACTOR ECF SUBFAMILY"/>
    <property type="match status" value="1"/>
</dbReference>
<dbReference type="GO" id="GO:0003677">
    <property type="term" value="F:DNA binding"/>
    <property type="evidence" value="ECO:0007669"/>
    <property type="project" value="InterPro"/>
</dbReference>
<keyword evidence="2" id="KW-0805">Transcription regulation</keyword>
<sequence length="182" mass="20789">MPITTDGKSTLENILEGCRNGNSKSQELLYKQFYGFAMGVCVRYTRTREEAVEVLNDGFLKVFTNAGKIDLNKSFKSWLRRVMVNTALDYYRQHSKHYFHSDLQIAENLNTDTSGPIDEINHEQLVALIQNLSPAYRMVFNLFVIDGYSHDEIGEMLGISVGTSKSNLARARLNLREMLNKL</sequence>
<dbReference type="Pfam" id="PF08281">
    <property type="entry name" value="Sigma70_r4_2"/>
    <property type="match status" value="1"/>
</dbReference>
<dbReference type="EMBL" id="FOXH01000012">
    <property type="protein sequence ID" value="SFQ22965.1"/>
    <property type="molecule type" value="Genomic_DNA"/>
</dbReference>
<feature type="domain" description="RNA polymerase sigma-70 region 2" evidence="5">
    <location>
        <begin position="29"/>
        <end position="96"/>
    </location>
</feature>
<dbReference type="InterPro" id="IPR014284">
    <property type="entry name" value="RNA_pol_sigma-70_dom"/>
</dbReference>
<dbReference type="Gene3D" id="1.10.1740.10">
    <property type="match status" value="1"/>
</dbReference>
<dbReference type="SUPFAM" id="SSF88946">
    <property type="entry name" value="Sigma2 domain of RNA polymerase sigma factors"/>
    <property type="match status" value="1"/>
</dbReference>
<keyword evidence="4" id="KW-0804">Transcription</keyword>
<organism evidence="7 8">
    <name type="scientific">Pseudarcicella hirudinis</name>
    <dbReference type="NCBI Taxonomy" id="1079859"/>
    <lineage>
        <taxon>Bacteria</taxon>
        <taxon>Pseudomonadati</taxon>
        <taxon>Bacteroidota</taxon>
        <taxon>Cytophagia</taxon>
        <taxon>Cytophagales</taxon>
        <taxon>Flectobacillaceae</taxon>
        <taxon>Pseudarcicella</taxon>
    </lineage>
</organism>
<dbReference type="GO" id="GO:0016987">
    <property type="term" value="F:sigma factor activity"/>
    <property type="evidence" value="ECO:0007669"/>
    <property type="project" value="UniProtKB-KW"/>
</dbReference>
<dbReference type="GO" id="GO:0006352">
    <property type="term" value="P:DNA-templated transcription initiation"/>
    <property type="evidence" value="ECO:0007669"/>
    <property type="project" value="InterPro"/>
</dbReference>
<evidence type="ECO:0000256" key="4">
    <source>
        <dbReference type="ARBA" id="ARBA00023163"/>
    </source>
</evidence>
<evidence type="ECO:0000256" key="2">
    <source>
        <dbReference type="ARBA" id="ARBA00023015"/>
    </source>
</evidence>
<dbReference type="InterPro" id="IPR036388">
    <property type="entry name" value="WH-like_DNA-bd_sf"/>
</dbReference>
<name>A0A1I5WT59_9BACT</name>
<feature type="domain" description="RNA polymerase sigma factor 70 region 4 type 2" evidence="6">
    <location>
        <begin position="123"/>
        <end position="175"/>
    </location>
</feature>
<dbReference type="RefSeq" id="WP_092018704.1">
    <property type="nucleotide sequence ID" value="NZ_FOXH01000012.1"/>
</dbReference>
<gene>
    <name evidence="7" type="ORF">SAMN04515674_112170</name>
</gene>
<dbReference type="InterPro" id="IPR013249">
    <property type="entry name" value="RNA_pol_sigma70_r4_t2"/>
</dbReference>
<dbReference type="InterPro" id="IPR039425">
    <property type="entry name" value="RNA_pol_sigma-70-like"/>
</dbReference>
<dbReference type="Proteomes" id="UP000199306">
    <property type="component" value="Unassembled WGS sequence"/>
</dbReference>
<evidence type="ECO:0000256" key="1">
    <source>
        <dbReference type="ARBA" id="ARBA00010641"/>
    </source>
</evidence>
<protein>
    <submittedName>
        <fullName evidence="7">RNA polymerase sigma-70 factor, ECF subfamily</fullName>
    </submittedName>
</protein>
<proteinExistence type="inferred from homology"/>
<dbReference type="SUPFAM" id="SSF88659">
    <property type="entry name" value="Sigma3 and sigma4 domains of RNA polymerase sigma factors"/>
    <property type="match status" value="1"/>
</dbReference>
<keyword evidence="3" id="KW-0731">Sigma factor</keyword>
<dbReference type="Pfam" id="PF04542">
    <property type="entry name" value="Sigma70_r2"/>
    <property type="match status" value="1"/>
</dbReference>